<evidence type="ECO:0000259" key="3">
    <source>
        <dbReference type="Pfam" id="PF13719"/>
    </source>
</evidence>
<sequence length="450" mass="48255">MLLATRCPHCETVFRLQETQLALRGGLVRCGHCQSVFNASEHLVDAETGEKRVEGGAPAEAPRDMPAEAQDAPHATAAESIATAATPAPDTAAASGEPAEPARRGPNFGSGAWDMWAPAADAKIDPALHHDIDTVSGPHVEVPGAIKPETAREPEQETDRAAEAHAAHGAPDSSTESSELREPSFTAWRGPATRPEFEEYASTAASAHAAEPTLPKSAAPWAADPEPHFGTPAAEPSADEPAAAAEPFTAQPAATQSPAEKPFAEPFAAAPADTSARSFVVTREERAPEPSRIVWRILGTLVALVLAVVLVAQLAWWRRETVMVYWPSSQPLFVQVCAQLGCQISPPRDIDGLQVEPSELRQVDGPHRLELRVPLRNRYNIALAYPAMELTLLDEKNNVAIRRVLWPQDYVRPGTPIAAGLPARSTQTMIVRLDTGSAVASNFRVQIFYP</sequence>
<dbReference type="NCBIfam" id="TIGR02098">
    <property type="entry name" value="MJ0042_CXXC"/>
    <property type="match status" value="1"/>
</dbReference>
<dbReference type="InterPro" id="IPR011723">
    <property type="entry name" value="Znf/thioredoxin_put"/>
</dbReference>
<feature type="domain" description="Zinc finger/thioredoxin putative" evidence="3">
    <location>
        <begin position="3"/>
        <end position="39"/>
    </location>
</feature>
<keyword evidence="2" id="KW-0472">Membrane</keyword>
<feature type="compositionally biased region" description="Low complexity" evidence="1">
    <location>
        <begin position="72"/>
        <end position="94"/>
    </location>
</feature>
<evidence type="ECO:0000256" key="1">
    <source>
        <dbReference type="SAM" id="MobiDB-lite"/>
    </source>
</evidence>
<gene>
    <name evidence="4" type="ORF">FAZ69_06185</name>
</gene>
<keyword evidence="2" id="KW-1133">Transmembrane helix</keyword>
<evidence type="ECO:0000313" key="5">
    <source>
        <dbReference type="Proteomes" id="UP000305539"/>
    </source>
</evidence>
<accession>A0A4U1IBI6</accession>
<dbReference type="Pfam" id="PF13719">
    <property type="entry name" value="Zn_ribbon_5"/>
    <property type="match status" value="1"/>
</dbReference>
<evidence type="ECO:0000313" key="4">
    <source>
        <dbReference type="EMBL" id="TKC90954.1"/>
    </source>
</evidence>
<dbReference type="Proteomes" id="UP000305539">
    <property type="component" value="Unassembled WGS sequence"/>
</dbReference>
<feature type="compositionally biased region" description="Basic and acidic residues" evidence="1">
    <location>
        <begin position="151"/>
        <end position="166"/>
    </location>
</feature>
<organism evidence="4 5">
    <name type="scientific">Trinickia terrae</name>
    <dbReference type="NCBI Taxonomy" id="2571161"/>
    <lineage>
        <taxon>Bacteria</taxon>
        <taxon>Pseudomonadati</taxon>
        <taxon>Pseudomonadota</taxon>
        <taxon>Betaproteobacteria</taxon>
        <taxon>Burkholderiales</taxon>
        <taxon>Burkholderiaceae</taxon>
        <taxon>Trinickia</taxon>
    </lineage>
</organism>
<feature type="compositionally biased region" description="Low complexity" evidence="1">
    <location>
        <begin position="201"/>
        <end position="210"/>
    </location>
</feature>
<proteinExistence type="predicted"/>
<reference evidence="4 5" key="1">
    <citation type="submission" date="2019-04" db="EMBL/GenBank/DDBJ databases">
        <title>Trinickia sp. 7GSK02, isolated from subtropical forest soil.</title>
        <authorList>
            <person name="Gao Z.-H."/>
            <person name="Qiu L.-H."/>
        </authorList>
    </citation>
    <scope>NUCLEOTIDE SEQUENCE [LARGE SCALE GENOMIC DNA]</scope>
    <source>
        <strain evidence="4 5">7GSK02</strain>
    </source>
</reference>
<feature type="region of interest" description="Disordered" evidence="1">
    <location>
        <begin position="151"/>
        <end position="244"/>
    </location>
</feature>
<comment type="caution">
    <text evidence="4">The sequence shown here is derived from an EMBL/GenBank/DDBJ whole genome shotgun (WGS) entry which is preliminary data.</text>
</comment>
<dbReference type="OrthoDB" id="5294582at2"/>
<dbReference type="InterPro" id="IPR021834">
    <property type="entry name" value="DUF3426"/>
</dbReference>
<evidence type="ECO:0000256" key="2">
    <source>
        <dbReference type="SAM" id="Phobius"/>
    </source>
</evidence>
<keyword evidence="5" id="KW-1185">Reference proteome</keyword>
<keyword evidence="2" id="KW-0812">Transmembrane</keyword>
<feature type="region of interest" description="Disordered" evidence="1">
    <location>
        <begin position="47"/>
        <end position="110"/>
    </location>
</feature>
<dbReference type="Pfam" id="PF11906">
    <property type="entry name" value="DUF3426"/>
    <property type="match status" value="1"/>
</dbReference>
<feature type="transmembrane region" description="Helical" evidence="2">
    <location>
        <begin position="293"/>
        <end position="317"/>
    </location>
</feature>
<feature type="compositionally biased region" description="Low complexity" evidence="1">
    <location>
        <begin position="231"/>
        <end position="244"/>
    </location>
</feature>
<name>A0A4U1IBI6_9BURK</name>
<protein>
    <submittedName>
        <fullName evidence="4">DUF3426 domain-containing protein</fullName>
    </submittedName>
</protein>
<dbReference type="AlphaFoldDB" id="A0A4U1IBI6"/>
<dbReference type="EMBL" id="SWJE01000003">
    <property type="protein sequence ID" value="TKC90954.1"/>
    <property type="molecule type" value="Genomic_DNA"/>
</dbReference>